<reference evidence="2 3" key="1">
    <citation type="submission" date="2020-06" db="EMBL/GenBank/DDBJ databases">
        <title>Description of novel acetic acid bacteria.</title>
        <authorList>
            <person name="Sombolestani A."/>
        </authorList>
    </citation>
    <scope>NUCLEOTIDE SEQUENCE [LARGE SCALE GENOMIC DNA]</scope>
    <source>
        <strain evidence="2 3">LMG 31431</strain>
    </source>
</reference>
<accession>A0A7Y7IYI3</accession>
<name>A0A7Y7IYI3_9PROT</name>
<dbReference type="InterPro" id="IPR025895">
    <property type="entry name" value="LAM_C_dom"/>
</dbReference>
<gene>
    <name evidence="2" type="ORF">HUK84_16295</name>
</gene>
<dbReference type="AlphaFoldDB" id="A0A7Y7IYI3"/>
<dbReference type="GO" id="GO:0016853">
    <property type="term" value="F:isomerase activity"/>
    <property type="evidence" value="ECO:0007669"/>
    <property type="project" value="UniProtKB-KW"/>
</dbReference>
<sequence length="73" mass="7311">GRVTGLAWPTYTLDIPGGHGKVPLGPDYLEADGLEAGGPEPGGRRVVVRDPAGGAHKLAAESAANLALGARGR</sequence>
<evidence type="ECO:0000313" key="2">
    <source>
        <dbReference type="EMBL" id="NVN12665.1"/>
    </source>
</evidence>
<dbReference type="EMBL" id="JABXXP010000532">
    <property type="protein sequence ID" value="NVN12665.1"/>
    <property type="molecule type" value="Genomic_DNA"/>
</dbReference>
<organism evidence="2 3">
    <name type="scientific">Nguyenibacter vanlangensis</name>
    <dbReference type="NCBI Taxonomy" id="1216886"/>
    <lineage>
        <taxon>Bacteria</taxon>
        <taxon>Pseudomonadati</taxon>
        <taxon>Pseudomonadota</taxon>
        <taxon>Alphaproteobacteria</taxon>
        <taxon>Acetobacterales</taxon>
        <taxon>Acetobacteraceae</taxon>
        <taxon>Nguyenibacter</taxon>
    </lineage>
</organism>
<proteinExistence type="predicted"/>
<dbReference type="Pfam" id="PF12544">
    <property type="entry name" value="LAM_C"/>
    <property type="match status" value="1"/>
</dbReference>
<protein>
    <submittedName>
        <fullName evidence="2">Lysine 2,3-aminomutase</fullName>
    </submittedName>
</protein>
<dbReference type="Proteomes" id="UP000534870">
    <property type="component" value="Unassembled WGS sequence"/>
</dbReference>
<feature type="non-terminal residue" evidence="2">
    <location>
        <position position="1"/>
    </location>
</feature>
<evidence type="ECO:0000313" key="3">
    <source>
        <dbReference type="Proteomes" id="UP000534870"/>
    </source>
</evidence>
<comment type="caution">
    <text evidence="2">The sequence shown here is derived from an EMBL/GenBank/DDBJ whole genome shotgun (WGS) entry which is preliminary data.</text>
</comment>
<evidence type="ECO:0000259" key="1">
    <source>
        <dbReference type="Pfam" id="PF12544"/>
    </source>
</evidence>
<feature type="domain" description="Lysine-2,3-aminomutase C-terminal" evidence="1">
    <location>
        <begin position="1"/>
        <end position="31"/>
    </location>
</feature>